<comment type="cofactor">
    <cofactor evidence="1">
        <name>Mn(2+)</name>
        <dbReference type="ChEBI" id="CHEBI:29035"/>
    </cofactor>
</comment>
<keyword evidence="4" id="KW-0479">Metal-binding</keyword>
<dbReference type="GO" id="GO:0046872">
    <property type="term" value="F:metal ion binding"/>
    <property type="evidence" value="ECO:0007669"/>
    <property type="project" value="UniProtKB-KW"/>
</dbReference>
<evidence type="ECO:0000256" key="4">
    <source>
        <dbReference type="ARBA" id="ARBA00022723"/>
    </source>
</evidence>
<comment type="caution">
    <text evidence="11">The sequence shown here is derived from an EMBL/GenBank/DDBJ whole genome shotgun (WGS) entry which is preliminary data.</text>
</comment>
<protein>
    <recommendedName>
        <fullName evidence="3">protein-serine/threonine phosphatase</fullName>
        <ecNumber evidence="3">3.1.3.16</ecNumber>
    </recommendedName>
</protein>
<dbReference type="Gene3D" id="3.60.40.10">
    <property type="entry name" value="PPM-type phosphatase domain"/>
    <property type="match status" value="1"/>
</dbReference>
<evidence type="ECO:0000256" key="1">
    <source>
        <dbReference type="ARBA" id="ARBA00001936"/>
    </source>
</evidence>
<dbReference type="InterPro" id="IPR001932">
    <property type="entry name" value="PPM-type_phosphatase-like_dom"/>
</dbReference>
<evidence type="ECO:0000256" key="6">
    <source>
        <dbReference type="ARBA" id="ARBA00022842"/>
    </source>
</evidence>
<dbReference type="PROSITE" id="PS51746">
    <property type="entry name" value="PPM_2"/>
    <property type="match status" value="1"/>
</dbReference>
<dbReference type="OrthoDB" id="10264738at2759"/>
<accession>A0A9Q1LIE9</accession>
<feature type="domain" description="PPM-type phosphatase" evidence="10">
    <location>
        <begin position="11"/>
        <end position="331"/>
    </location>
</feature>
<dbReference type="PROSITE" id="PS01032">
    <property type="entry name" value="PPM_1"/>
    <property type="match status" value="1"/>
</dbReference>
<comment type="cofactor">
    <cofactor evidence="2">
        <name>Mg(2+)</name>
        <dbReference type="ChEBI" id="CHEBI:18420"/>
    </cofactor>
</comment>
<evidence type="ECO:0000256" key="8">
    <source>
        <dbReference type="ARBA" id="ARBA00023211"/>
    </source>
</evidence>
<keyword evidence="5 9" id="KW-0378">Hydrolase</keyword>
<gene>
    <name evidence="11" type="ORF">K7X08_035122</name>
</gene>
<keyword evidence="8" id="KW-0464">Manganese</keyword>
<dbReference type="SUPFAM" id="SSF81606">
    <property type="entry name" value="PP2C-like"/>
    <property type="match status" value="1"/>
</dbReference>
<dbReference type="InterPro" id="IPR000222">
    <property type="entry name" value="PP2C_BS"/>
</dbReference>
<dbReference type="SMART" id="SM00332">
    <property type="entry name" value="PP2Cc"/>
    <property type="match status" value="1"/>
</dbReference>
<dbReference type="InterPro" id="IPR036457">
    <property type="entry name" value="PPM-type-like_dom_sf"/>
</dbReference>
<name>A0A9Q1LIE9_9SOLA</name>
<evidence type="ECO:0000256" key="9">
    <source>
        <dbReference type="RuleBase" id="RU003465"/>
    </source>
</evidence>
<evidence type="ECO:0000313" key="12">
    <source>
        <dbReference type="Proteomes" id="UP001152561"/>
    </source>
</evidence>
<keyword evidence="7 9" id="KW-0904">Protein phosphatase</keyword>
<dbReference type="FunFam" id="3.60.40.10:FF:000291">
    <property type="entry name" value="Protein phosphatase 2C 50"/>
    <property type="match status" value="1"/>
</dbReference>
<evidence type="ECO:0000256" key="2">
    <source>
        <dbReference type="ARBA" id="ARBA00001946"/>
    </source>
</evidence>
<dbReference type="GO" id="GO:0004722">
    <property type="term" value="F:protein serine/threonine phosphatase activity"/>
    <property type="evidence" value="ECO:0007669"/>
    <property type="project" value="UniProtKB-EC"/>
</dbReference>
<proteinExistence type="inferred from homology"/>
<organism evidence="11 12">
    <name type="scientific">Anisodus acutangulus</name>
    <dbReference type="NCBI Taxonomy" id="402998"/>
    <lineage>
        <taxon>Eukaryota</taxon>
        <taxon>Viridiplantae</taxon>
        <taxon>Streptophyta</taxon>
        <taxon>Embryophyta</taxon>
        <taxon>Tracheophyta</taxon>
        <taxon>Spermatophyta</taxon>
        <taxon>Magnoliopsida</taxon>
        <taxon>eudicotyledons</taxon>
        <taxon>Gunneridae</taxon>
        <taxon>Pentapetalae</taxon>
        <taxon>asterids</taxon>
        <taxon>lamiids</taxon>
        <taxon>Solanales</taxon>
        <taxon>Solanaceae</taxon>
        <taxon>Solanoideae</taxon>
        <taxon>Hyoscyameae</taxon>
        <taxon>Anisodus</taxon>
    </lineage>
</organism>
<evidence type="ECO:0000256" key="7">
    <source>
        <dbReference type="ARBA" id="ARBA00022912"/>
    </source>
</evidence>
<evidence type="ECO:0000256" key="3">
    <source>
        <dbReference type="ARBA" id="ARBA00013081"/>
    </source>
</evidence>
<evidence type="ECO:0000256" key="5">
    <source>
        <dbReference type="ARBA" id="ARBA00022801"/>
    </source>
</evidence>
<keyword evidence="6" id="KW-0460">Magnesium</keyword>
<dbReference type="EMBL" id="JAJAGQ010000018">
    <property type="protein sequence ID" value="KAJ8536721.1"/>
    <property type="molecule type" value="Genomic_DNA"/>
</dbReference>
<dbReference type="CDD" id="cd00143">
    <property type="entry name" value="PP2Cc"/>
    <property type="match status" value="1"/>
</dbReference>
<keyword evidence="12" id="KW-1185">Reference proteome</keyword>
<dbReference type="InterPro" id="IPR015655">
    <property type="entry name" value="PP2C"/>
</dbReference>
<comment type="similarity">
    <text evidence="9">Belongs to the PP2C family.</text>
</comment>
<reference evidence="12" key="1">
    <citation type="journal article" date="2023" name="Proc. Natl. Acad. Sci. U.S.A.">
        <title>Genomic and structural basis for evolution of tropane alkaloid biosynthesis.</title>
        <authorList>
            <person name="Wanga Y.-J."/>
            <person name="Taina T."/>
            <person name="Yua J.-Y."/>
            <person name="Lia J."/>
            <person name="Xua B."/>
            <person name="Chenc J."/>
            <person name="D'Auriad J.C."/>
            <person name="Huanga J.-P."/>
            <person name="Huanga S.-X."/>
        </authorList>
    </citation>
    <scope>NUCLEOTIDE SEQUENCE [LARGE SCALE GENOMIC DNA]</scope>
    <source>
        <strain evidence="12">cv. KIB-2019</strain>
    </source>
</reference>
<evidence type="ECO:0000313" key="11">
    <source>
        <dbReference type="EMBL" id="KAJ8536721.1"/>
    </source>
</evidence>
<evidence type="ECO:0000259" key="10">
    <source>
        <dbReference type="PROSITE" id="PS51746"/>
    </source>
</evidence>
<sequence>MADAPAAPVPVVGAISTPGRERPMEDAISVRPHLYSPYINRNLPIDFFAVYDGHGGPHAAGLLRDRMHLILIDELMTVRISLDLTSGSSSSGTESSIARRERLEAQRIKGAWKRVLRRCFQRIDEMALVTCSECGIGVPCGCPPVTLGMSGSTAVLVILTADSIIAANCGDSRAVLSRGGMTLPLSYDHKPDRIDERSRIEALGGRVEFGDRARVQGILSMSRAIGDKYLKPYISAEPELSIIKRIPEDEFLILASDGLWDVVSSETACHVARMCLRGEDPAGNHNFMPWVEGADGGAIFSSRSAVAAALLTRLAVGRKSLDNISVIVVDLKRIYTGV</sequence>
<dbReference type="Pfam" id="PF00481">
    <property type="entry name" value="PP2C"/>
    <property type="match status" value="1"/>
</dbReference>
<dbReference type="AlphaFoldDB" id="A0A9Q1LIE9"/>
<dbReference type="Proteomes" id="UP001152561">
    <property type="component" value="Unassembled WGS sequence"/>
</dbReference>
<dbReference type="PANTHER" id="PTHR47992">
    <property type="entry name" value="PROTEIN PHOSPHATASE"/>
    <property type="match status" value="1"/>
</dbReference>
<dbReference type="EC" id="3.1.3.16" evidence="3"/>